<evidence type="ECO:0000256" key="4">
    <source>
        <dbReference type="ARBA" id="ARBA00023054"/>
    </source>
</evidence>
<proteinExistence type="inferred from homology"/>
<evidence type="ECO:0000256" key="1">
    <source>
        <dbReference type="ARBA" id="ARBA00004138"/>
    </source>
</evidence>
<evidence type="ECO:0000256" key="2">
    <source>
        <dbReference type="ARBA" id="ARBA00010841"/>
    </source>
</evidence>
<name>A0A9Q1C5W0_HOLLE</name>
<feature type="compositionally biased region" description="Basic residues" evidence="8">
    <location>
        <begin position="1"/>
        <end position="24"/>
    </location>
</feature>
<gene>
    <name evidence="9" type="ORF">HOLleu_16905</name>
</gene>
<dbReference type="EMBL" id="JAIZAY010000007">
    <property type="protein sequence ID" value="KAJ8039251.1"/>
    <property type="molecule type" value="Genomic_DNA"/>
</dbReference>
<accession>A0A9Q1C5W0</accession>
<evidence type="ECO:0000256" key="7">
    <source>
        <dbReference type="SAM" id="Coils"/>
    </source>
</evidence>
<feature type="region of interest" description="Disordered" evidence="8">
    <location>
        <begin position="1"/>
        <end position="35"/>
    </location>
</feature>
<comment type="similarity">
    <text evidence="2">Belongs to the CFAP157 family.</text>
</comment>
<sequence>MPPKKKGGKKKGKKSGKKSGRKSARPSSAPSGANLSEVSKEFFLIQIRDLEQRLARYQRKCDELDVANGEFKDKYDQMTTDKKEIVSFLKKQLEQRQDEIADLNDRLVGLQQAKDTEKDAYEQQLAQLRTEFQETKDQLTSENMILSGKLSSLEEFKVQKEDLEAKFAQMEAELASQQEGHKEQIYQLERKQVVDKDRLKKEMVLKVNQVAAEFRKVSNKQMADTTKRTIRENVSIQAQLGKMSDKTMELIQENEELAAREKKQRQQMEMLEENEKALAKKNLSNQKVIRMLTEKAKEQEALIMDYENKEAHFQELESEVNLLRQQVESSREELQRMGDEGERLEERLEMMEKEKNVMRNNKEKMERILAEAAYSLHKILMGSETGKANEKGHITMDELEERDGMLENLLVILNTAAAVGVGPSPMEFIKEDQPIYRTKSRENTFPGSGKGLQKGTIPLSPIGKPSGTLPHYRLGDLGLVPRPKQMQHSFEKIRQLSATSRLNRLQGVKSRSVGIQTTSIPQAMFFADQLTNKDPRSAKSAIIQELAIKSKRPVLKPVLTRGKQPIH</sequence>
<dbReference type="PANTHER" id="PTHR31954">
    <property type="entry name" value="CILIA- AND FLAGELLA-ASSOCIATED PROTEIN 157"/>
    <property type="match status" value="1"/>
</dbReference>
<keyword evidence="6" id="KW-0966">Cell projection</keyword>
<feature type="region of interest" description="Disordered" evidence="8">
    <location>
        <begin position="440"/>
        <end position="465"/>
    </location>
</feature>
<dbReference type="Gene3D" id="1.10.287.1490">
    <property type="match status" value="1"/>
</dbReference>
<evidence type="ECO:0000256" key="3">
    <source>
        <dbReference type="ARBA" id="ARBA00014087"/>
    </source>
</evidence>
<keyword evidence="5" id="KW-0969">Cilium</keyword>
<dbReference type="PANTHER" id="PTHR31954:SF1">
    <property type="entry name" value="CILIA- AND FLAGELLA-ASSOCIATED PROTEIN 157"/>
    <property type="match status" value="1"/>
</dbReference>
<keyword evidence="10" id="KW-1185">Reference proteome</keyword>
<dbReference type="AlphaFoldDB" id="A0A9Q1C5W0"/>
<reference evidence="9" key="1">
    <citation type="submission" date="2021-10" db="EMBL/GenBank/DDBJ databases">
        <title>Tropical sea cucumber genome reveals ecological adaptation and Cuvierian tubules defense mechanism.</title>
        <authorList>
            <person name="Chen T."/>
        </authorList>
    </citation>
    <scope>NUCLEOTIDE SEQUENCE</scope>
    <source>
        <strain evidence="9">Nanhai2018</strain>
        <tissue evidence="9">Muscle</tissue>
    </source>
</reference>
<dbReference type="GO" id="GO:0036064">
    <property type="term" value="C:ciliary basal body"/>
    <property type="evidence" value="ECO:0007669"/>
    <property type="project" value="TreeGrafter"/>
</dbReference>
<evidence type="ECO:0000313" key="10">
    <source>
        <dbReference type="Proteomes" id="UP001152320"/>
    </source>
</evidence>
<dbReference type="Proteomes" id="UP001152320">
    <property type="component" value="Chromosome 7"/>
</dbReference>
<dbReference type="GO" id="GO:0008017">
    <property type="term" value="F:microtubule binding"/>
    <property type="evidence" value="ECO:0007669"/>
    <property type="project" value="TreeGrafter"/>
</dbReference>
<dbReference type="OrthoDB" id="166611at2759"/>
<evidence type="ECO:0000256" key="8">
    <source>
        <dbReference type="SAM" id="MobiDB-lite"/>
    </source>
</evidence>
<dbReference type="InterPro" id="IPR038844">
    <property type="entry name" value="CFAP157"/>
</dbReference>
<feature type="coiled-coil region" evidence="7">
    <location>
        <begin position="40"/>
        <end position="180"/>
    </location>
</feature>
<protein>
    <recommendedName>
        <fullName evidence="3">Cilia- and flagella-associated protein 157</fullName>
    </recommendedName>
</protein>
<evidence type="ECO:0000313" key="9">
    <source>
        <dbReference type="EMBL" id="KAJ8039251.1"/>
    </source>
</evidence>
<feature type="coiled-coil region" evidence="7">
    <location>
        <begin position="251"/>
        <end position="371"/>
    </location>
</feature>
<organism evidence="9 10">
    <name type="scientific">Holothuria leucospilota</name>
    <name type="common">Black long sea cucumber</name>
    <name type="synonym">Mertensiothuria leucospilota</name>
    <dbReference type="NCBI Taxonomy" id="206669"/>
    <lineage>
        <taxon>Eukaryota</taxon>
        <taxon>Metazoa</taxon>
        <taxon>Echinodermata</taxon>
        <taxon>Eleutherozoa</taxon>
        <taxon>Echinozoa</taxon>
        <taxon>Holothuroidea</taxon>
        <taxon>Aspidochirotacea</taxon>
        <taxon>Aspidochirotida</taxon>
        <taxon>Holothuriidae</taxon>
        <taxon>Holothuria</taxon>
    </lineage>
</organism>
<evidence type="ECO:0000256" key="5">
    <source>
        <dbReference type="ARBA" id="ARBA00023069"/>
    </source>
</evidence>
<comment type="subcellular location">
    <subcellularLocation>
        <location evidence="1">Cell projection</location>
        <location evidence="1">Cilium</location>
    </subcellularLocation>
</comment>
<evidence type="ECO:0000256" key="6">
    <source>
        <dbReference type="ARBA" id="ARBA00023273"/>
    </source>
</evidence>
<keyword evidence="4 7" id="KW-0175">Coiled coil</keyword>
<comment type="caution">
    <text evidence="9">The sequence shown here is derived from an EMBL/GenBank/DDBJ whole genome shotgun (WGS) entry which is preliminary data.</text>
</comment>